<comment type="caution">
    <text evidence="2">The sequence shown here is derived from an EMBL/GenBank/DDBJ whole genome shotgun (WGS) entry which is preliminary data.</text>
</comment>
<reference evidence="2 3" key="1">
    <citation type="submission" date="2023-08" db="EMBL/GenBank/DDBJ databases">
        <title>Black Yeasts Isolated from many extreme environments.</title>
        <authorList>
            <person name="Coleine C."/>
            <person name="Stajich J.E."/>
            <person name="Selbmann L."/>
        </authorList>
    </citation>
    <scope>NUCLEOTIDE SEQUENCE [LARGE SCALE GENOMIC DNA]</scope>
    <source>
        <strain evidence="2 3">CCFEE 5885</strain>
    </source>
</reference>
<evidence type="ECO:0000313" key="3">
    <source>
        <dbReference type="Proteomes" id="UP001345013"/>
    </source>
</evidence>
<dbReference type="EMBL" id="JAVRRG010000059">
    <property type="protein sequence ID" value="KAK5092374.1"/>
    <property type="molecule type" value="Genomic_DNA"/>
</dbReference>
<feature type="compositionally biased region" description="Basic and acidic residues" evidence="1">
    <location>
        <begin position="30"/>
        <end position="46"/>
    </location>
</feature>
<protein>
    <submittedName>
        <fullName evidence="2">Uncharacterized protein</fullName>
    </submittedName>
</protein>
<evidence type="ECO:0000256" key="1">
    <source>
        <dbReference type="SAM" id="MobiDB-lite"/>
    </source>
</evidence>
<feature type="region of interest" description="Disordered" evidence="1">
    <location>
        <begin position="1"/>
        <end position="56"/>
    </location>
</feature>
<accession>A0ABR0K9F2</accession>
<dbReference type="Proteomes" id="UP001345013">
    <property type="component" value="Unassembled WGS sequence"/>
</dbReference>
<gene>
    <name evidence="2" type="ORF">LTR24_005297</name>
</gene>
<keyword evidence="3" id="KW-1185">Reference proteome</keyword>
<evidence type="ECO:0000313" key="2">
    <source>
        <dbReference type="EMBL" id="KAK5092374.1"/>
    </source>
</evidence>
<sequence length="271" mass="30453">MAQLKRPAEKGTSSRGKRPKTSRKNNAQSPEREHLIAENASEHESGVEEEEMAESITKTLKNCQKQGDARRRWAQQFDKEAKDQRAKVHQKIEQEKAKIDDQCKAFKESMLPILASAILNLDLRSDPQPGFDVPIVLEAVEETPAALEASEVLMKSQVLIASYDILKKTQPPAPSTTQMVNTFARDKEETMKAFQAAKKLTMNQLKMKLANKMGEVTEPFVLTDDEHHLARRIMHRAKGQVQGSRETSGVGIGPLLYDFEKVTSKMQSLVQ</sequence>
<organism evidence="2 3">
    <name type="scientific">Lithohypha guttulata</name>
    <dbReference type="NCBI Taxonomy" id="1690604"/>
    <lineage>
        <taxon>Eukaryota</taxon>
        <taxon>Fungi</taxon>
        <taxon>Dikarya</taxon>
        <taxon>Ascomycota</taxon>
        <taxon>Pezizomycotina</taxon>
        <taxon>Eurotiomycetes</taxon>
        <taxon>Chaetothyriomycetidae</taxon>
        <taxon>Chaetothyriales</taxon>
        <taxon>Trichomeriaceae</taxon>
        <taxon>Lithohypha</taxon>
    </lineage>
</organism>
<name>A0ABR0K9F2_9EURO</name>
<proteinExistence type="predicted"/>